<comment type="caution">
    <text evidence="2">The sequence shown here is derived from an EMBL/GenBank/DDBJ whole genome shotgun (WGS) entry which is preliminary data.</text>
</comment>
<keyword evidence="1" id="KW-1133">Transmembrane helix</keyword>
<proteinExistence type="predicted"/>
<dbReference type="AlphaFoldDB" id="A0AA36GT38"/>
<feature type="transmembrane region" description="Helical" evidence="1">
    <location>
        <begin position="12"/>
        <end position="35"/>
    </location>
</feature>
<protein>
    <submittedName>
        <fullName evidence="2">Uncharacterized protein</fullName>
    </submittedName>
</protein>
<keyword evidence="3" id="KW-1185">Reference proteome</keyword>
<name>A0AA36GT38_CYLNA</name>
<reference evidence="2" key="1">
    <citation type="submission" date="2023-07" db="EMBL/GenBank/DDBJ databases">
        <authorList>
            <consortium name="CYATHOMIX"/>
        </authorList>
    </citation>
    <scope>NUCLEOTIDE SEQUENCE</scope>
    <source>
        <strain evidence="2">N/A</strain>
    </source>
</reference>
<evidence type="ECO:0000313" key="3">
    <source>
        <dbReference type="Proteomes" id="UP001176961"/>
    </source>
</evidence>
<gene>
    <name evidence="2" type="ORF">CYNAS_LOCUS9833</name>
</gene>
<dbReference type="EMBL" id="CATQJL010000223">
    <property type="protein sequence ID" value="CAJ0597850.1"/>
    <property type="molecule type" value="Genomic_DNA"/>
</dbReference>
<organism evidence="2 3">
    <name type="scientific">Cylicocyclus nassatus</name>
    <name type="common">Nematode worm</name>
    <dbReference type="NCBI Taxonomy" id="53992"/>
    <lineage>
        <taxon>Eukaryota</taxon>
        <taxon>Metazoa</taxon>
        <taxon>Ecdysozoa</taxon>
        <taxon>Nematoda</taxon>
        <taxon>Chromadorea</taxon>
        <taxon>Rhabditida</taxon>
        <taxon>Rhabditina</taxon>
        <taxon>Rhabditomorpha</taxon>
        <taxon>Strongyloidea</taxon>
        <taxon>Strongylidae</taxon>
        <taxon>Cylicocyclus</taxon>
    </lineage>
</organism>
<dbReference type="Proteomes" id="UP001176961">
    <property type="component" value="Unassembled WGS sequence"/>
</dbReference>
<evidence type="ECO:0000256" key="1">
    <source>
        <dbReference type="SAM" id="Phobius"/>
    </source>
</evidence>
<keyword evidence="1" id="KW-0812">Transmembrane</keyword>
<sequence>MCQFSSSGANLYYYFFSYSVVLTFSLSLFTLFYIANIAPTQNCLIFFLPPLNGQPAVGVSLTARTRHYCGIRAAR</sequence>
<accession>A0AA36GT38</accession>
<keyword evidence="1" id="KW-0472">Membrane</keyword>
<evidence type="ECO:0000313" key="2">
    <source>
        <dbReference type="EMBL" id="CAJ0597850.1"/>
    </source>
</evidence>